<keyword evidence="2" id="KW-1185">Reference proteome</keyword>
<accession>A0ACD5XXW0</accession>
<reference evidence="1" key="1">
    <citation type="submission" date="2021-05" db="EMBL/GenBank/DDBJ databases">
        <authorList>
            <person name="Scholz U."/>
            <person name="Mascher M."/>
            <person name="Fiebig A."/>
        </authorList>
    </citation>
    <scope>NUCLEOTIDE SEQUENCE [LARGE SCALE GENOMIC DNA]</scope>
</reference>
<evidence type="ECO:0000313" key="1">
    <source>
        <dbReference type="EnsemblPlants" id="AVESA.00010b.r2.5CG0869000.1.CDS"/>
    </source>
</evidence>
<name>A0ACD5XXW0_AVESA</name>
<sequence length="336" mass="37467">MSEDFPNLLASVEAADAELLLRCEIGGDLLTGISNNFIARDVEDSVANLHEEQLMGGSSGEAVMVQQGIESETRDDFIFDIFEDDEDNGCILPDDSLCSEDDSDEGGVEAQLSAIGSIMAEDIQFEKPDEYSNTGEQDQITKRKRHLVGDNLPSCRESRTIGAVEIAMRGAASRKTKHIFEPIVGNTFDSAAEAYEFYNLYSWEVGFGICYGASDTNRGNKYRTMQELHCSNAGIDKRCNSHSQRSNCKARIRLLRTEDHGWYIRKVVKEHNHPLSESCGEKMQWYSHRRIDDSAKNMIKYLRDNNVPLGKVHSIMGSLYGSVQDLPSAASQRTDG</sequence>
<organism evidence="1 2">
    <name type="scientific">Avena sativa</name>
    <name type="common">Oat</name>
    <dbReference type="NCBI Taxonomy" id="4498"/>
    <lineage>
        <taxon>Eukaryota</taxon>
        <taxon>Viridiplantae</taxon>
        <taxon>Streptophyta</taxon>
        <taxon>Embryophyta</taxon>
        <taxon>Tracheophyta</taxon>
        <taxon>Spermatophyta</taxon>
        <taxon>Magnoliopsida</taxon>
        <taxon>Liliopsida</taxon>
        <taxon>Poales</taxon>
        <taxon>Poaceae</taxon>
        <taxon>BOP clade</taxon>
        <taxon>Pooideae</taxon>
        <taxon>Poodae</taxon>
        <taxon>Poeae</taxon>
        <taxon>Poeae Chloroplast Group 1 (Aveneae type)</taxon>
        <taxon>Aveninae</taxon>
        <taxon>Avena</taxon>
    </lineage>
</organism>
<evidence type="ECO:0000313" key="2">
    <source>
        <dbReference type="Proteomes" id="UP001732700"/>
    </source>
</evidence>
<dbReference type="EnsemblPlants" id="AVESA.00010b.r2.5CG0869000.1">
    <property type="protein sequence ID" value="AVESA.00010b.r2.5CG0869000.1.CDS"/>
    <property type="gene ID" value="AVESA.00010b.r2.5CG0869000"/>
</dbReference>
<reference evidence="1" key="2">
    <citation type="submission" date="2025-09" db="UniProtKB">
        <authorList>
            <consortium name="EnsemblPlants"/>
        </authorList>
    </citation>
    <scope>IDENTIFICATION</scope>
</reference>
<dbReference type="Proteomes" id="UP001732700">
    <property type="component" value="Chromosome 5C"/>
</dbReference>
<protein>
    <submittedName>
        <fullName evidence="1">Uncharacterized protein</fullName>
    </submittedName>
</protein>
<proteinExistence type="predicted"/>